<dbReference type="Proteomes" id="UP000535838">
    <property type="component" value="Unassembled WGS sequence"/>
</dbReference>
<dbReference type="EMBL" id="JACJVQ010000014">
    <property type="protein sequence ID" value="MBB6635661.1"/>
    <property type="molecule type" value="Genomic_DNA"/>
</dbReference>
<reference evidence="1 2" key="1">
    <citation type="submission" date="2020-08" db="EMBL/GenBank/DDBJ databases">
        <title>Cohnella phylogeny.</title>
        <authorList>
            <person name="Dunlap C."/>
        </authorList>
    </citation>
    <scope>NUCLEOTIDE SEQUENCE [LARGE SCALE GENOMIC DNA]</scope>
    <source>
        <strain evidence="1 2">DSM 25241</strain>
    </source>
</reference>
<name>A0A841T3H3_9BACL</name>
<dbReference type="RefSeq" id="WP_185120902.1">
    <property type="nucleotide sequence ID" value="NZ_JACJVQ010000014.1"/>
</dbReference>
<evidence type="ECO:0000313" key="2">
    <source>
        <dbReference type="Proteomes" id="UP000535838"/>
    </source>
</evidence>
<proteinExistence type="predicted"/>
<keyword evidence="2" id="KW-1185">Reference proteome</keyword>
<comment type="caution">
    <text evidence="1">The sequence shown here is derived from an EMBL/GenBank/DDBJ whole genome shotgun (WGS) entry which is preliminary data.</text>
</comment>
<protein>
    <submittedName>
        <fullName evidence="1">Uncharacterized protein</fullName>
    </submittedName>
</protein>
<organism evidence="1 2">
    <name type="scientific">Cohnella thailandensis</name>
    <dbReference type="NCBI Taxonomy" id="557557"/>
    <lineage>
        <taxon>Bacteria</taxon>
        <taxon>Bacillati</taxon>
        <taxon>Bacillota</taxon>
        <taxon>Bacilli</taxon>
        <taxon>Bacillales</taxon>
        <taxon>Paenibacillaceae</taxon>
        <taxon>Cohnella</taxon>
    </lineage>
</organism>
<evidence type="ECO:0000313" key="1">
    <source>
        <dbReference type="EMBL" id="MBB6635661.1"/>
    </source>
</evidence>
<dbReference type="AlphaFoldDB" id="A0A841T3H3"/>
<gene>
    <name evidence="1" type="ORF">H7B67_16190</name>
</gene>
<sequence length="132" mass="13854">MADIVSIVAGISYSTRASYIHVIDSNIAFPGLVVGARPAPVVASMIDAGFTLIEYGGNGNVTNYLLTRQSVVPPTCSPLEPFEGRLNTTVTVTTAAGTETGTLLYVGEDYVQLLESNGDVLLIPAYSIESVI</sequence>
<accession>A0A841T3H3</accession>